<dbReference type="SUPFAM" id="SSF52518">
    <property type="entry name" value="Thiamin diphosphate-binding fold (THDP-binding)"/>
    <property type="match status" value="1"/>
</dbReference>
<keyword evidence="6" id="KW-1185">Reference proteome</keyword>
<dbReference type="AlphaFoldDB" id="A0A3S8RLM3"/>
<evidence type="ECO:0000256" key="1">
    <source>
        <dbReference type="ARBA" id="ARBA00001964"/>
    </source>
</evidence>
<organism evidence="5 6">
    <name type="scientific">Erysipelothrix piscisicarius</name>
    <dbReference type="NCBI Taxonomy" id="2485784"/>
    <lineage>
        <taxon>Bacteria</taxon>
        <taxon>Bacillati</taxon>
        <taxon>Bacillota</taxon>
        <taxon>Erysipelotrichia</taxon>
        <taxon>Erysipelotrichales</taxon>
        <taxon>Erysipelotrichaceae</taxon>
        <taxon>Erysipelothrix</taxon>
    </lineage>
</organism>
<keyword evidence="2" id="KW-0560">Oxidoreductase</keyword>
<dbReference type="SUPFAM" id="SSF52922">
    <property type="entry name" value="TK C-terminal domain-like"/>
    <property type="match status" value="1"/>
</dbReference>
<dbReference type="CDD" id="cd07036">
    <property type="entry name" value="TPP_PYR_E1-PDHc-beta_like"/>
    <property type="match status" value="1"/>
</dbReference>
<dbReference type="Pfam" id="PF02779">
    <property type="entry name" value="Transket_pyr"/>
    <property type="match status" value="1"/>
</dbReference>
<dbReference type="InterPro" id="IPR029061">
    <property type="entry name" value="THDP-binding"/>
</dbReference>
<dbReference type="PANTHER" id="PTHR43257:SF2">
    <property type="entry name" value="PYRUVATE DEHYDROGENASE E1 COMPONENT SUBUNIT BETA"/>
    <property type="match status" value="1"/>
</dbReference>
<evidence type="ECO:0000259" key="4">
    <source>
        <dbReference type="SMART" id="SM00861"/>
    </source>
</evidence>
<dbReference type="Gene3D" id="3.40.50.970">
    <property type="match status" value="1"/>
</dbReference>
<dbReference type="InterPro" id="IPR005475">
    <property type="entry name" value="Transketolase-like_Pyr-bd"/>
</dbReference>
<dbReference type="FunFam" id="3.40.50.920:FF:000001">
    <property type="entry name" value="Pyruvate dehydrogenase E1 beta subunit"/>
    <property type="match status" value="1"/>
</dbReference>
<reference evidence="5 6" key="1">
    <citation type="journal article" date="2020" name="Int. J. Syst. Evol. Microbiol.">
        <title>Description of Erysipelothrix piscisicarius sp. nov., an emergent fish pathogen, and assessment of virulence using a tiger barb (Puntigrus tetrazona) infection model.</title>
        <authorList>
            <person name="Pomaranski E.K."/>
            <person name="Griffin M.J."/>
            <person name="Camus A.C."/>
            <person name="Armwood A.R."/>
            <person name="Shelley J."/>
            <person name="Waldbieser G.C."/>
            <person name="LaFrentz B.R."/>
            <person name="Garcia J.C."/>
            <person name="Yanong R."/>
            <person name="Soto E."/>
        </authorList>
    </citation>
    <scope>NUCLEOTIDE SEQUENCE [LARGE SCALE GENOMIC DNA]</scope>
    <source>
        <strain evidence="5 6">15TAL0474</strain>
    </source>
</reference>
<protein>
    <submittedName>
        <fullName evidence="5">Alpha-ketoacid dehydrogenase subunit beta</fullName>
    </submittedName>
</protein>
<gene>
    <name evidence="5" type="ORF">EEI45_02750</name>
</gene>
<dbReference type="PANTHER" id="PTHR43257">
    <property type="entry name" value="PYRUVATE DEHYDROGENASE E1 COMPONENT BETA SUBUNIT"/>
    <property type="match status" value="1"/>
</dbReference>
<dbReference type="RefSeq" id="WP_125164057.1">
    <property type="nucleotide sequence ID" value="NZ_CP034234.1"/>
</dbReference>
<dbReference type="InterPro" id="IPR033248">
    <property type="entry name" value="Transketolase_C"/>
</dbReference>
<dbReference type="Gene3D" id="3.40.50.920">
    <property type="match status" value="1"/>
</dbReference>
<evidence type="ECO:0000313" key="6">
    <source>
        <dbReference type="Proteomes" id="UP000278804"/>
    </source>
</evidence>
<comment type="cofactor">
    <cofactor evidence="1">
        <name>thiamine diphosphate</name>
        <dbReference type="ChEBI" id="CHEBI:58937"/>
    </cofactor>
</comment>
<dbReference type="Proteomes" id="UP000278804">
    <property type="component" value="Chromosome"/>
</dbReference>
<dbReference type="FunFam" id="3.40.50.970:FF:000001">
    <property type="entry name" value="Pyruvate dehydrogenase E1 beta subunit"/>
    <property type="match status" value="1"/>
</dbReference>
<dbReference type="KEGG" id="eri:EEI45_02750"/>
<dbReference type="InterPro" id="IPR009014">
    <property type="entry name" value="Transketo_C/PFOR_II"/>
</dbReference>
<keyword evidence="3" id="KW-0786">Thiamine pyrophosphate</keyword>
<evidence type="ECO:0000256" key="3">
    <source>
        <dbReference type="ARBA" id="ARBA00023052"/>
    </source>
</evidence>
<dbReference type="Pfam" id="PF02780">
    <property type="entry name" value="Transketolase_C"/>
    <property type="match status" value="1"/>
</dbReference>
<dbReference type="EMBL" id="CP034234">
    <property type="protein sequence ID" value="AZK43848.1"/>
    <property type="molecule type" value="Genomic_DNA"/>
</dbReference>
<evidence type="ECO:0000256" key="2">
    <source>
        <dbReference type="ARBA" id="ARBA00023002"/>
    </source>
</evidence>
<dbReference type="SMART" id="SM00861">
    <property type="entry name" value="Transket_pyr"/>
    <property type="match status" value="1"/>
</dbReference>
<proteinExistence type="predicted"/>
<feature type="domain" description="Transketolase-like pyrimidine-binding" evidence="4">
    <location>
        <begin position="4"/>
        <end position="179"/>
    </location>
</feature>
<accession>A0A3S8RLM3</accession>
<dbReference type="GO" id="GO:0016491">
    <property type="term" value="F:oxidoreductase activity"/>
    <property type="evidence" value="ECO:0007669"/>
    <property type="project" value="UniProtKB-KW"/>
</dbReference>
<evidence type="ECO:0000313" key="5">
    <source>
        <dbReference type="EMBL" id="AZK43848.1"/>
    </source>
</evidence>
<sequence length="326" mass="35517">MAVKNMVEAITDGLEVMFEHDEKVLIFGEDVGKNGGVFRATDGLQAKFGEDRVFDTPLAESGILGLSIGLGVEGFRPLPEIQFFGFITEAIDSITNQMARMRYRTEGQLFAPITIRSPYGGGVATPEIHSDSYEGMIAQMPGMRVVVPSNPYDAKGLLISSIKSNDPVLFLEHLKLYRGEKVEVPEGVYEVPLDKANIVREGTDISIVSYGAMVVEARKAADILAEEGISVEVVDLRTIAPLDMGTIGESVAKTGRVLVVQEAQRIAGVASHVMSEISERFFLDLVAPVSRVTAPDTTYPLPQAEQIWLPNAQDIVTSARKLVQEY</sequence>
<name>A0A3S8RLM3_9FIRM</name>